<proteinExistence type="predicted"/>
<evidence type="ECO:0008006" key="4">
    <source>
        <dbReference type="Google" id="ProtNLM"/>
    </source>
</evidence>
<feature type="signal peptide" evidence="1">
    <location>
        <begin position="1"/>
        <end position="29"/>
    </location>
</feature>
<dbReference type="PROSITE" id="PS51257">
    <property type="entry name" value="PROKAR_LIPOPROTEIN"/>
    <property type="match status" value="1"/>
</dbReference>
<dbReference type="Pfam" id="PF09476">
    <property type="entry name" value="Pilus_CpaD"/>
    <property type="match status" value="1"/>
</dbReference>
<evidence type="ECO:0000313" key="2">
    <source>
        <dbReference type="EMBL" id="TBN48326.1"/>
    </source>
</evidence>
<keyword evidence="1" id="KW-0732">Signal</keyword>
<evidence type="ECO:0000256" key="1">
    <source>
        <dbReference type="SAM" id="SignalP"/>
    </source>
</evidence>
<dbReference type="NCBIfam" id="TIGR02522">
    <property type="entry name" value="pilus_cpaD"/>
    <property type="match status" value="1"/>
</dbReference>
<reference evidence="2 3" key="1">
    <citation type="submission" date="2019-02" db="EMBL/GenBank/DDBJ databases">
        <title>Hansschlegelia quercus sp. nov., a novel methylotrophic bacterium from buds of oak (Quercus robur L.).</title>
        <authorList>
            <person name="Agafonova N.V."/>
            <person name="Kaparullina E.N."/>
            <person name="Grouzdev D.S."/>
            <person name="Doronina N.V."/>
        </authorList>
    </citation>
    <scope>NUCLEOTIDE SEQUENCE [LARGE SCALE GENOMIC DNA]</scope>
    <source>
        <strain evidence="2 3">Dub</strain>
    </source>
</reference>
<dbReference type="InterPro" id="IPR013361">
    <property type="entry name" value="Pilus_CpaD"/>
</dbReference>
<name>A0A4Q9GHZ8_9HYPH</name>
<keyword evidence="3" id="KW-1185">Reference proteome</keyword>
<dbReference type="AlphaFoldDB" id="A0A4Q9GHZ8"/>
<dbReference type="EMBL" id="SIUB01000008">
    <property type="protein sequence ID" value="TBN48326.1"/>
    <property type="molecule type" value="Genomic_DNA"/>
</dbReference>
<dbReference type="OrthoDB" id="9802674at2"/>
<sequence>MTAPRPFRLSAGFAALVAGSALLLGGCDADGLAPYPQTYAQRHPIVLSEGAERLDLPVGAGARGLTERQKVDIRAFAANWRQNGRGPIGIVTPAGGPSANSARYAAPEIRHTLAAAGVPATAIIVSRYRSEEAGIAPVKLGFVKLKAQVPHPCGEWPEDLGGADFIGATQNREYWNFGCASQQNLAAQVADPEDLARPRAESPVYAARRQTVIEKYREGQDTAVQVQDAAKISSVGSGN</sequence>
<dbReference type="RefSeq" id="WP_131004331.1">
    <property type="nucleotide sequence ID" value="NZ_JBHSZR010000011.1"/>
</dbReference>
<comment type="caution">
    <text evidence="2">The sequence shown here is derived from an EMBL/GenBank/DDBJ whole genome shotgun (WGS) entry which is preliminary data.</text>
</comment>
<gene>
    <name evidence="2" type="ORF">EYR15_14745</name>
</gene>
<feature type="chain" id="PRO_5020222653" description="Pilus assembly protein CpaD" evidence="1">
    <location>
        <begin position="30"/>
        <end position="239"/>
    </location>
</feature>
<organism evidence="2 3">
    <name type="scientific">Hansschlegelia quercus</name>
    <dbReference type="NCBI Taxonomy" id="2528245"/>
    <lineage>
        <taxon>Bacteria</taxon>
        <taxon>Pseudomonadati</taxon>
        <taxon>Pseudomonadota</taxon>
        <taxon>Alphaproteobacteria</taxon>
        <taxon>Hyphomicrobiales</taxon>
        <taxon>Methylopilaceae</taxon>
        <taxon>Hansschlegelia</taxon>
    </lineage>
</organism>
<accession>A0A4Q9GHZ8</accession>
<dbReference type="InterPro" id="IPR019027">
    <property type="entry name" value="Pilus_biogenesis_CpaD-related"/>
</dbReference>
<dbReference type="Proteomes" id="UP000291613">
    <property type="component" value="Unassembled WGS sequence"/>
</dbReference>
<protein>
    <recommendedName>
        <fullName evidence="4">Pilus assembly protein CpaD</fullName>
    </recommendedName>
</protein>
<evidence type="ECO:0000313" key="3">
    <source>
        <dbReference type="Proteomes" id="UP000291613"/>
    </source>
</evidence>